<feature type="transmembrane region" description="Helical" evidence="25">
    <location>
        <begin position="389"/>
        <end position="410"/>
    </location>
</feature>
<evidence type="ECO:0000256" key="3">
    <source>
        <dbReference type="ARBA" id="ARBA00022448"/>
    </source>
</evidence>
<keyword evidence="3" id="KW-0813">Transport</keyword>
<dbReference type="Pfam" id="PF07690">
    <property type="entry name" value="MFS_1"/>
    <property type="match status" value="1"/>
</dbReference>
<comment type="catalytic activity">
    <reaction evidence="10">
        <text>L-alpha-aminoacyl-L-arginine(out) = L-alpha-aminoacyl-L-arginine(in)</text>
        <dbReference type="Rhea" id="RHEA:79367"/>
        <dbReference type="ChEBI" id="CHEBI:229968"/>
    </reaction>
</comment>
<evidence type="ECO:0000256" key="2">
    <source>
        <dbReference type="ARBA" id="ARBA00008335"/>
    </source>
</evidence>
<dbReference type="SUPFAM" id="SSF103473">
    <property type="entry name" value="MFS general substrate transporter"/>
    <property type="match status" value="1"/>
</dbReference>
<comment type="catalytic activity">
    <reaction evidence="16">
        <text>L-lysyl-L-lysine(out) = L-lysyl-L-lysine(in)</text>
        <dbReference type="Rhea" id="RHEA:79403"/>
        <dbReference type="ChEBI" id="CHEBI:229956"/>
    </reaction>
</comment>
<evidence type="ECO:0000256" key="9">
    <source>
        <dbReference type="ARBA" id="ARBA00044878"/>
    </source>
</evidence>
<dbReference type="InterPro" id="IPR011701">
    <property type="entry name" value="MFS"/>
</dbReference>
<evidence type="ECO:0000256" key="12">
    <source>
        <dbReference type="ARBA" id="ARBA00044891"/>
    </source>
</evidence>
<evidence type="ECO:0000256" key="18">
    <source>
        <dbReference type="ARBA" id="ARBA00044912"/>
    </source>
</evidence>
<evidence type="ECO:0000256" key="13">
    <source>
        <dbReference type="ARBA" id="ARBA00044893"/>
    </source>
</evidence>
<evidence type="ECO:0000256" key="6">
    <source>
        <dbReference type="ARBA" id="ARBA00023136"/>
    </source>
</evidence>
<comment type="catalytic activity">
    <reaction evidence="19">
        <text>L-alanyl-L-lysine(out) = L-alanyl-L-lysine(in)</text>
        <dbReference type="Rhea" id="RHEA:79415"/>
        <dbReference type="ChEBI" id="CHEBI:192470"/>
    </reaction>
</comment>
<evidence type="ECO:0000256" key="15">
    <source>
        <dbReference type="ARBA" id="ARBA00044899"/>
    </source>
</evidence>
<dbReference type="RefSeq" id="WP_038466170.1">
    <property type="nucleotide sequence ID" value="NZ_CP008941.1"/>
</dbReference>
<comment type="function">
    <text evidence="23">Lysosomal dipeptide uniporter that selectively exports lysine, arginine or histidine-containing dipeptides with a net positive charge from the lysosome lumen into the cytosol. Could play a role in a specific type of protein O-glycosylation indirectly regulating macrophages migration and tissue invasion. Also essential for liver homeostasis.</text>
</comment>
<keyword evidence="4 25" id="KW-0812">Transmembrane</keyword>
<accession>A0A077AVA3</accession>
<evidence type="ECO:0000256" key="23">
    <source>
        <dbReference type="ARBA" id="ARBA00045709"/>
    </source>
</evidence>
<evidence type="ECO:0000256" key="17">
    <source>
        <dbReference type="ARBA" id="ARBA00044903"/>
    </source>
</evidence>
<feature type="transmembrane region" description="Helical" evidence="25">
    <location>
        <begin position="347"/>
        <end position="369"/>
    </location>
</feature>
<evidence type="ECO:0000256" key="16">
    <source>
        <dbReference type="ARBA" id="ARBA00044900"/>
    </source>
</evidence>
<evidence type="ECO:0000256" key="20">
    <source>
        <dbReference type="ARBA" id="ARBA00044924"/>
    </source>
</evidence>
<reference evidence="26 27" key="1">
    <citation type="submission" date="2014-07" db="EMBL/GenBank/DDBJ databases">
        <title>Comparative genomic insights into amoeba endosymbionts belonging to the families of Holosporaceae and Candidatus Midichloriaceae within Rickettsiales.</title>
        <authorList>
            <person name="Wang Z."/>
            <person name="Wu M."/>
        </authorList>
    </citation>
    <scope>NUCLEOTIDE SEQUENCE [LARGE SCALE GENOMIC DNA]</scope>
    <source>
        <strain evidence="26">PRA3</strain>
    </source>
</reference>
<feature type="transmembrane region" description="Helical" evidence="25">
    <location>
        <begin position="314"/>
        <end position="335"/>
    </location>
</feature>
<comment type="subunit">
    <text evidence="24">Homodimer. Interacts with lysosomal protein GLMP (via lumenal domain); the interaction starts while both proteins are still in the endoplasmic reticulum and is required for stabilization of MFSD1 in lysosomes but has no direct effect on its targeting to lysosomes or transporter activity.</text>
</comment>
<comment type="catalytic activity">
    <reaction evidence="20">
        <text>L-lysyl-glycine(out) = L-lysyl-glycine(in)</text>
        <dbReference type="Rhea" id="RHEA:79407"/>
        <dbReference type="ChEBI" id="CHEBI:191202"/>
    </reaction>
</comment>
<keyword evidence="27" id="KW-1185">Reference proteome</keyword>
<proteinExistence type="inferred from homology"/>
<dbReference type="EMBL" id="CP008941">
    <property type="protein sequence ID" value="AIK97092.1"/>
    <property type="molecule type" value="Genomic_DNA"/>
</dbReference>
<dbReference type="GO" id="GO:0005765">
    <property type="term" value="C:lysosomal membrane"/>
    <property type="evidence" value="ECO:0007669"/>
    <property type="project" value="UniProtKB-SubCell"/>
</dbReference>
<evidence type="ECO:0000256" key="5">
    <source>
        <dbReference type="ARBA" id="ARBA00022989"/>
    </source>
</evidence>
<dbReference type="HOGENOM" id="CLU_001265_62_2_5"/>
<feature type="transmembrane region" description="Helical" evidence="25">
    <location>
        <begin position="289"/>
        <end position="308"/>
    </location>
</feature>
<feature type="transmembrane region" description="Helical" evidence="25">
    <location>
        <begin position="105"/>
        <end position="126"/>
    </location>
</feature>
<comment type="catalytic activity">
    <reaction evidence="14">
        <text>L-aspartyl-L-lysine(out) = L-aspartyl-L-lysine(in)</text>
        <dbReference type="Rhea" id="RHEA:79411"/>
        <dbReference type="ChEBI" id="CHEBI:229953"/>
    </reaction>
</comment>
<feature type="transmembrane region" description="Helical" evidence="25">
    <location>
        <begin position="172"/>
        <end position="191"/>
    </location>
</feature>
<comment type="catalytic activity">
    <reaction evidence="18">
        <text>L-histidyl-L-alpha-amino acid(out) = L-histidyl-L-alpha-amino acid(in)</text>
        <dbReference type="Rhea" id="RHEA:79379"/>
        <dbReference type="ChEBI" id="CHEBI:229964"/>
    </reaction>
</comment>
<dbReference type="InterPro" id="IPR036259">
    <property type="entry name" value="MFS_trans_sf"/>
</dbReference>
<dbReference type="PANTHER" id="PTHR23512">
    <property type="entry name" value="MAJOR FACILITATOR SUPERFAMILY DOMAIN-CONTAINING PROTEIN 1"/>
    <property type="match status" value="1"/>
</dbReference>
<comment type="catalytic activity">
    <reaction evidence="11">
        <text>L-alpha-aminoacyl-L-histidine(out) = L-alpha-aminoacyl-L-histidine(in)</text>
        <dbReference type="Rhea" id="RHEA:79375"/>
        <dbReference type="ChEBI" id="CHEBI:229967"/>
    </reaction>
</comment>
<feature type="transmembrane region" description="Helical" evidence="25">
    <location>
        <begin position="12"/>
        <end position="33"/>
    </location>
</feature>
<evidence type="ECO:0000256" key="22">
    <source>
        <dbReference type="ARBA" id="ARBA00045018"/>
    </source>
</evidence>
<sequence>MSELTKRFFGIPRAWLVVSSGALFYCYQFILRVAPNVLKDDWERFFSLDASEFGQLVSLYSWSYAAIQLPLGVMLDRFGAGRIIVVASTICALSCFLFASSDSVYVAGIAMFFMGLGSAAGFLGSIKLGTTWFPPSQLAKVVALTLLFGTIGASIGGTPLSAMATEYGWQKAIIVLGFIGIAISLILFMAVGRHGEPHTYEPANDLLEGMMKVIRQPQAWLIATYGMLMYAPVTIMGTAWGVPFVKSVYGIPETIAATLTTALFIGAAVGSPVFALYSDKIQKRLPPMMVGVALSLLVNAIVIFIPNISLWTMYGLFFAIGFCYTAKSLSFTSICEIMPPSCSGVAVGFLNTITMATGALFHPLIGNLLDYHWEGTVINEVNIYSEWDYRFALAIVPICMLIGIVVVRFIKETHHAHKLTPAEESTAQLGVLE</sequence>
<dbReference type="Gene3D" id="1.20.1250.20">
    <property type="entry name" value="MFS general substrate transporter like domains"/>
    <property type="match status" value="2"/>
</dbReference>
<evidence type="ECO:0000256" key="24">
    <source>
        <dbReference type="ARBA" id="ARBA00046376"/>
    </source>
</evidence>
<comment type="catalytic activity">
    <reaction evidence="8">
        <text>L-lysyl-L-alanine(out) = L-lysyl-L-alanine(in)</text>
        <dbReference type="Rhea" id="RHEA:79399"/>
        <dbReference type="ChEBI" id="CHEBI:229954"/>
    </reaction>
</comment>
<protein>
    <recommendedName>
        <fullName evidence="21">Lysosomal dipeptide transporter MFSD1</fullName>
    </recommendedName>
    <alternativeName>
        <fullName evidence="22">Major facilitator superfamily domain-containing protein 1</fullName>
    </alternativeName>
</protein>
<comment type="similarity">
    <text evidence="2">Belongs to the major facilitator superfamily.</text>
</comment>
<name>A0A077AVA3_9PROT</name>
<evidence type="ECO:0000256" key="19">
    <source>
        <dbReference type="ARBA" id="ARBA00044919"/>
    </source>
</evidence>
<dbReference type="Proteomes" id="UP000028926">
    <property type="component" value="Chromosome"/>
</dbReference>
<dbReference type="PANTHER" id="PTHR23512:SF3">
    <property type="entry name" value="MAJOR FACILITATOR SUPERFAMILY DOMAIN-CONTAINING PROTEIN 1"/>
    <property type="match status" value="1"/>
</dbReference>
<comment type="catalytic activity">
    <reaction evidence="12">
        <text>L-lysyl-L-alpha-amino acid(out) = L-lysyl-L-alpha-amino acid(in)</text>
        <dbReference type="Rhea" id="RHEA:79387"/>
        <dbReference type="ChEBI" id="CHEBI:229965"/>
    </reaction>
</comment>
<feature type="transmembrane region" description="Helical" evidence="25">
    <location>
        <begin position="53"/>
        <end position="73"/>
    </location>
</feature>
<comment type="catalytic activity">
    <reaction evidence="17">
        <text>L-arginyl-glycine(out) = L-arginyl-glycine(in)</text>
        <dbReference type="Rhea" id="RHEA:79391"/>
        <dbReference type="ChEBI" id="CHEBI:229955"/>
    </reaction>
</comment>
<feature type="transmembrane region" description="Helical" evidence="25">
    <location>
        <begin position="80"/>
        <end position="99"/>
    </location>
</feature>
<evidence type="ECO:0000313" key="27">
    <source>
        <dbReference type="Proteomes" id="UP000028926"/>
    </source>
</evidence>
<evidence type="ECO:0000256" key="11">
    <source>
        <dbReference type="ARBA" id="ARBA00044884"/>
    </source>
</evidence>
<comment type="catalytic activity">
    <reaction evidence="13">
        <text>L-alpha-aminoacyl-L-lysine(out) = L-alpha-aminoacyl-L-lysine(in)</text>
        <dbReference type="Rhea" id="RHEA:79383"/>
        <dbReference type="ChEBI" id="CHEBI:229966"/>
    </reaction>
</comment>
<dbReference type="AlphaFoldDB" id="A0A077AVA3"/>
<evidence type="ECO:0000256" key="10">
    <source>
        <dbReference type="ARBA" id="ARBA00044881"/>
    </source>
</evidence>
<dbReference type="eggNOG" id="COG2271">
    <property type="taxonomic scope" value="Bacteria"/>
</dbReference>
<dbReference type="KEGG" id="paca:ID47_10690"/>
<evidence type="ECO:0000256" key="8">
    <source>
        <dbReference type="ARBA" id="ARBA00044876"/>
    </source>
</evidence>
<keyword evidence="6 25" id="KW-0472">Membrane</keyword>
<feature type="transmembrane region" description="Helical" evidence="25">
    <location>
        <begin position="219"/>
        <end position="242"/>
    </location>
</feature>
<dbReference type="STRING" id="91604.ID47_10690"/>
<gene>
    <name evidence="26" type="ORF">ID47_10690</name>
</gene>
<evidence type="ECO:0000313" key="26">
    <source>
        <dbReference type="EMBL" id="AIK97092.1"/>
    </source>
</evidence>
<comment type="catalytic activity">
    <reaction evidence="15">
        <text>L-arginyl-L-alpha-amino acid(out) = L-arginyl-L-alpha-amino acid(in)</text>
        <dbReference type="Rhea" id="RHEA:79371"/>
        <dbReference type="ChEBI" id="CHEBI:84315"/>
    </reaction>
</comment>
<dbReference type="GO" id="GO:0022857">
    <property type="term" value="F:transmembrane transporter activity"/>
    <property type="evidence" value="ECO:0007669"/>
    <property type="project" value="InterPro"/>
</dbReference>
<evidence type="ECO:0000256" key="1">
    <source>
        <dbReference type="ARBA" id="ARBA00004155"/>
    </source>
</evidence>
<keyword evidence="7" id="KW-0458">Lysosome</keyword>
<keyword evidence="5 25" id="KW-1133">Transmembrane helix</keyword>
<evidence type="ECO:0000256" key="7">
    <source>
        <dbReference type="ARBA" id="ARBA00023228"/>
    </source>
</evidence>
<evidence type="ECO:0000256" key="4">
    <source>
        <dbReference type="ARBA" id="ARBA00022692"/>
    </source>
</evidence>
<evidence type="ECO:0000256" key="14">
    <source>
        <dbReference type="ARBA" id="ARBA00044898"/>
    </source>
</evidence>
<comment type="subcellular location">
    <subcellularLocation>
        <location evidence="1">Lysosome membrane</location>
        <topology evidence="1">Multi-pass membrane protein</topology>
    </subcellularLocation>
</comment>
<organism evidence="26 27">
    <name type="scientific">Candidatus Odyssella acanthamoebae</name>
    <dbReference type="NCBI Taxonomy" id="91604"/>
    <lineage>
        <taxon>Bacteria</taxon>
        <taxon>Pseudomonadati</taxon>
        <taxon>Pseudomonadota</taxon>
        <taxon>Alphaproteobacteria</taxon>
        <taxon>Holosporales</taxon>
        <taxon>Candidatus Paracaedibacteraceae</taxon>
        <taxon>Candidatus Odyssella</taxon>
    </lineage>
</organism>
<feature type="transmembrane region" description="Helical" evidence="25">
    <location>
        <begin position="254"/>
        <end position="277"/>
    </location>
</feature>
<comment type="catalytic activity">
    <reaction evidence="9">
        <text>L-histidyl-glycine(out) = L-histidyl-glycine(in)</text>
        <dbReference type="Rhea" id="RHEA:79395"/>
        <dbReference type="ChEBI" id="CHEBI:229957"/>
    </reaction>
</comment>
<evidence type="ECO:0000256" key="25">
    <source>
        <dbReference type="SAM" id="Phobius"/>
    </source>
</evidence>
<dbReference type="InterPro" id="IPR052187">
    <property type="entry name" value="MFSD1"/>
</dbReference>
<feature type="transmembrane region" description="Helical" evidence="25">
    <location>
        <begin position="138"/>
        <end position="160"/>
    </location>
</feature>
<evidence type="ECO:0000256" key="21">
    <source>
        <dbReference type="ARBA" id="ARBA00044985"/>
    </source>
</evidence>